<name>A0A8S9KKH0_BRACR</name>
<organism evidence="1">
    <name type="scientific">Brassica cretica</name>
    <name type="common">Mustard</name>
    <dbReference type="NCBI Taxonomy" id="69181"/>
    <lineage>
        <taxon>Eukaryota</taxon>
        <taxon>Viridiplantae</taxon>
        <taxon>Streptophyta</taxon>
        <taxon>Embryophyta</taxon>
        <taxon>Tracheophyta</taxon>
        <taxon>Spermatophyta</taxon>
        <taxon>Magnoliopsida</taxon>
        <taxon>eudicotyledons</taxon>
        <taxon>Gunneridae</taxon>
        <taxon>Pentapetalae</taxon>
        <taxon>rosids</taxon>
        <taxon>malvids</taxon>
        <taxon>Brassicales</taxon>
        <taxon>Brassicaceae</taxon>
        <taxon>Brassiceae</taxon>
        <taxon>Brassica</taxon>
    </lineage>
</organism>
<dbReference type="EMBL" id="QGKY02000164">
    <property type="protein sequence ID" value="KAF2594307.1"/>
    <property type="molecule type" value="Genomic_DNA"/>
</dbReference>
<reference evidence="1" key="1">
    <citation type="submission" date="2019-12" db="EMBL/GenBank/DDBJ databases">
        <title>Genome sequencing and annotation of Brassica cretica.</title>
        <authorList>
            <person name="Studholme D.J."/>
            <person name="Sarris P.F."/>
        </authorList>
    </citation>
    <scope>NUCLEOTIDE SEQUENCE</scope>
    <source>
        <strain evidence="1">PFS-102/07</strain>
        <tissue evidence="1">Leaf</tissue>
    </source>
</reference>
<comment type="caution">
    <text evidence="1">The sequence shown here is derived from an EMBL/GenBank/DDBJ whole genome shotgun (WGS) entry which is preliminary data.</text>
</comment>
<evidence type="ECO:0000313" key="1">
    <source>
        <dbReference type="EMBL" id="KAF2594307.1"/>
    </source>
</evidence>
<gene>
    <name evidence="1" type="ORF">F2Q70_00044970</name>
</gene>
<dbReference type="AlphaFoldDB" id="A0A8S9KKH0"/>
<protein>
    <submittedName>
        <fullName evidence="1">Uncharacterized protein</fullName>
    </submittedName>
</protein>
<sequence>MQSSPLFAHVSGQYLHFLPTLDFVTVEKLQLWFQQLKFQFQAYFQLPDSFVSDSDNRCLMFSRQLLRRVASFARYIPPPTFTVL</sequence>
<proteinExistence type="predicted"/>
<accession>A0A8S9KKH0</accession>